<organism evidence="10 11">
    <name type="scientific">Photobacterium halotolerans</name>
    <dbReference type="NCBI Taxonomy" id="265726"/>
    <lineage>
        <taxon>Bacteria</taxon>
        <taxon>Pseudomonadati</taxon>
        <taxon>Pseudomonadota</taxon>
        <taxon>Gammaproteobacteria</taxon>
        <taxon>Vibrionales</taxon>
        <taxon>Vibrionaceae</taxon>
        <taxon>Photobacterium</taxon>
    </lineage>
</organism>
<protein>
    <submittedName>
        <fullName evidence="10">Intramembrane serine protease GlpG</fullName>
    </submittedName>
</protein>
<dbReference type="PANTHER" id="PTHR43066">
    <property type="entry name" value="RHOMBOID-RELATED PROTEIN"/>
    <property type="match status" value="1"/>
</dbReference>
<dbReference type="InterPro" id="IPR022732">
    <property type="entry name" value="Peptidase_S54_GlpG_N"/>
</dbReference>
<feature type="transmembrane region" description="Helical" evidence="7">
    <location>
        <begin position="233"/>
        <end position="251"/>
    </location>
</feature>
<dbReference type="AlphaFoldDB" id="A0A0F5VDJ6"/>
<feature type="transmembrane region" description="Helical" evidence="7">
    <location>
        <begin position="202"/>
        <end position="221"/>
    </location>
</feature>
<evidence type="ECO:0000256" key="7">
    <source>
        <dbReference type="SAM" id="Phobius"/>
    </source>
</evidence>
<dbReference type="Proteomes" id="UP000033633">
    <property type="component" value="Unassembled WGS sequence"/>
</dbReference>
<dbReference type="Pfam" id="PF12122">
    <property type="entry name" value="Rhomboid_N"/>
    <property type="match status" value="1"/>
</dbReference>
<keyword evidence="5 7" id="KW-1133">Transmembrane helix</keyword>
<feature type="transmembrane region" description="Helical" evidence="7">
    <location>
        <begin position="178"/>
        <end position="196"/>
    </location>
</feature>
<dbReference type="NCBIfam" id="TIGR04239">
    <property type="entry name" value="rhombo_GlpG"/>
    <property type="match status" value="1"/>
</dbReference>
<keyword evidence="4 7" id="KW-0812">Transmembrane</keyword>
<evidence type="ECO:0000313" key="11">
    <source>
        <dbReference type="Proteomes" id="UP000033633"/>
    </source>
</evidence>
<evidence type="ECO:0000256" key="4">
    <source>
        <dbReference type="ARBA" id="ARBA00022692"/>
    </source>
</evidence>
<keyword evidence="10" id="KW-0645">Protease</keyword>
<dbReference type="EMBL" id="JWYV01000006">
    <property type="protein sequence ID" value="KKD00143.1"/>
    <property type="molecule type" value="Genomic_DNA"/>
</dbReference>
<dbReference type="InterPro" id="IPR035952">
    <property type="entry name" value="Rhomboid-like_sf"/>
</dbReference>
<evidence type="ECO:0000259" key="8">
    <source>
        <dbReference type="Pfam" id="PF01694"/>
    </source>
</evidence>
<keyword evidence="6 7" id="KW-0472">Membrane</keyword>
<dbReference type="InterPro" id="IPR038236">
    <property type="entry name" value="GlpG_N_sf"/>
</dbReference>
<dbReference type="GO" id="GO:0016020">
    <property type="term" value="C:membrane"/>
    <property type="evidence" value="ECO:0007669"/>
    <property type="project" value="UniProtKB-SubCell"/>
</dbReference>
<comment type="caution">
    <text evidence="10">The sequence shown here is derived from an EMBL/GenBank/DDBJ whole genome shotgun (WGS) entry which is preliminary data.</text>
</comment>
<evidence type="ECO:0000313" key="10">
    <source>
        <dbReference type="EMBL" id="KKD00143.1"/>
    </source>
</evidence>
<feature type="transmembrane region" description="Helical" evidence="7">
    <location>
        <begin position="147"/>
        <end position="166"/>
    </location>
</feature>
<dbReference type="InterPro" id="IPR023662">
    <property type="entry name" value="Rhomboid_protease_GlpG"/>
</dbReference>
<reference evidence="10 11" key="1">
    <citation type="submission" date="2014-12" db="EMBL/GenBank/DDBJ databases">
        <title>Mercury Reductase activity and rhizosphere competence traits in the genome of root associated Photobacterium halotolerans MELD1.</title>
        <authorList>
            <person name="Mathew D.C."/>
            <person name="Huang C.-C."/>
        </authorList>
    </citation>
    <scope>NUCLEOTIDE SEQUENCE [LARGE SCALE GENOMIC DNA]</scope>
    <source>
        <strain evidence="10 11">MELD1</strain>
    </source>
</reference>
<dbReference type="Gene3D" id="1.20.1540.10">
    <property type="entry name" value="Rhomboid-like"/>
    <property type="match status" value="1"/>
</dbReference>
<dbReference type="OrthoDB" id="9778341at2"/>
<dbReference type="PANTHER" id="PTHR43066:SF26">
    <property type="entry name" value="RHOMBOID PROTEASE GLPG"/>
    <property type="match status" value="1"/>
</dbReference>
<evidence type="ECO:0000256" key="1">
    <source>
        <dbReference type="ARBA" id="ARBA00004141"/>
    </source>
</evidence>
<evidence type="ECO:0000256" key="6">
    <source>
        <dbReference type="ARBA" id="ARBA00023136"/>
    </source>
</evidence>
<sequence length="283" mass="31848">MQRIAVLDNPRMAQAFIDYMASRGIELTLAAEPGGQFAIWLSDPTHQVETEAEWQQFVRQPDDQKYQAASWQVVNRRKQPSFRYDSPSMIDLVKSGAGPVCLLVMVLAIGIYGGWLLGWQAPLFYWLHFPTMQGDSWEVWRYVSHSLIHFSALHVIFNCLWWWVLGGRLEQHSGSGKLLEVFIISALVSGLAQFWFHGPNFGGLSGVVYALLGYLWWLGWLAPSRGLTIPNGYVVFMLVWLVLGFVGVMGFEVANMAHLFGLISGCLLAFVDAHLRQPADSAQ</sequence>
<evidence type="ECO:0000256" key="5">
    <source>
        <dbReference type="ARBA" id="ARBA00022989"/>
    </source>
</evidence>
<keyword evidence="2" id="KW-1003">Cell membrane</keyword>
<dbReference type="Gene3D" id="3.30.70.2350">
    <property type="match status" value="1"/>
</dbReference>
<evidence type="ECO:0000256" key="2">
    <source>
        <dbReference type="ARBA" id="ARBA00022475"/>
    </source>
</evidence>
<evidence type="ECO:0000259" key="9">
    <source>
        <dbReference type="Pfam" id="PF12122"/>
    </source>
</evidence>
<name>A0A0F5VDJ6_9GAMM</name>
<evidence type="ECO:0000256" key="3">
    <source>
        <dbReference type="ARBA" id="ARBA00022519"/>
    </source>
</evidence>
<feature type="transmembrane region" description="Helical" evidence="7">
    <location>
        <begin position="100"/>
        <end position="127"/>
    </location>
</feature>
<keyword evidence="10" id="KW-0378">Hydrolase</keyword>
<dbReference type="STRING" id="265726.KY46_09670"/>
<accession>A0A0F5VDJ6</accession>
<dbReference type="PATRIC" id="fig|265726.11.peg.4090"/>
<feature type="domain" description="Peptidase S54 rhomboid" evidence="8">
    <location>
        <begin position="137"/>
        <end position="272"/>
    </location>
</feature>
<dbReference type="SUPFAM" id="SSF144091">
    <property type="entry name" value="Rhomboid-like"/>
    <property type="match status" value="1"/>
</dbReference>
<dbReference type="RefSeq" id="WP_046220434.1">
    <property type="nucleotide sequence ID" value="NZ_JWYV01000006.1"/>
</dbReference>
<keyword evidence="3" id="KW-0997">Cell inner membrane</keyword>
<proteinExistence type="predicted"/>
<dbReference type="GO" id="GO:0006508">
    <property type="term" value="P:proteolysis"/>
    <property type="evidence" value="ECO:0007669"/>
    <property type="project" value="UniProtKB-KW"/>
</dbReference>
<keyword evidence="11" id="KW-1185">Reference proteome</keyword>
<dbReference type="InterPro" id="IPR022764">
    <property type="entry name" value="Peptidase_S54_rhomboid_dom"/>
</dbReference>
<dbReference type="GO" id="GO:0004252">
    <property type="term" value="F:serine-type endopeptidase activity"/>
    <property type="evidence" value="ECO:0007669"/>
    <property type="project" value="InterPro"/>
</dbReference>
<comment type="subcellular location">
    <subcellularLocation>
        <location evidence="1">Membrane</location>
        <topology evidence="1">Multi-pass membrane protein</topology>
    </subcellularLocation>
</comment>
<gene>
    <name evidence="10" type="ORF">KY46_09670</name>
</gene>
<feature type="domain" description="Peptidase S54 GlpG peptidase N-terminal" evidence="9">
    <location>
        <begin position="1"/>
        <end position="86"/>
    </location>
</feature>
<dbReference type="Pfam" id="PF01694">
    <property type="entry name" value="Rhomboid"/>
    <property type="match status" value="1"/>
</dbReference>